<sequence>MNPYQVLGVSQTADEDTIKKAYRKAAKECHPDTHPGDKRAEERFKEIGEAYRILSDKQKREEYNARAAQKEQKSAAGRNSAGTCRNGAGTGRKNTGGGTIDPGDIEKEFERFFSMGKQSEKKENRTQQKINPMDVTDLFERYMGFKH</sequence>
<dbReference type="InterPro" id="IPR051938">
    <property type="entry name" value="Apopto_cytoskel_mod"/>
</dbReference>
<evidence type="ECO:0000256" key="1">
    <source>
        <dbReference type="ARBA" id="ARBA00022705"/>
    </source>
</evidence>
<feature type="domain" description="J" evidence="4">
    <location>
        <begin position="2"/>
        <end position="67"/>
    </location>
</feature>
<dbReference type="PaxDb" id="166486-ERS852572_00181"/>
<dbReference type="Gene3D" id="1.10.287.110">
    <property type="entry name" value="DnaJ domain"/>
    <property type="match status" value="1"/>
</dbReference>
<name>A0A173R4E3_9FIRM</name>
<accession>A0A173R4E3</accession>
<gene>
    <name evidence="5" type="primary">dnaJ_2</name>
    <name evidence="5" type="ORF">ERS852572_00181</name>
</gene>
<dbReference type="STRING" id="166486.ERS852572_00181"/>
<evidence type="ECO:0000259" key="4">
    <source>
        <dbReference type="PROSITE" id="PS50076"/>
    </source>
</evidence>
<dbReference type="GO" id="GO:0006260">
    <property type="term" value="P:DNA replication"/>
    <property type="evidence" value="ECO:0007669"/>
    <property type="project" value="UniProtKB-KW"/>
</dbReference>
<dbReference type="RefSeq" id="WP_055193078.1">
    <property type="nucleotide sequence ID" value="NZ_CABIYH010000001.1"/>
</dbReference>
<feature type="region of interest" description="Disordered" evidence="3">
    <location>
        <begin position="58"/>
        <end position="106"/>
    </location>
</feature>
<feature type="compositionally biased region" description="Basic and acidic residues" evidence="3">
    <location>
        <begin position="58"/>
        <end position="73"/>
    </location>
</feature>
<evidence type="ECO:0000313" key="5">
    <source>
        <dbReference type="EMBL" id="CUM72884.1"/>
    </source>
</evidence>
<evidence type="ECO:0000256" key="2">
    <source>
        <dbReference type="ARBA" id="ARBA00023186"/>
    </source>
</evidence>
<protein>
    <submittedName>
        <fullName evidence="5">Heat shock protein J</fullName>
    </submittedName>
</protein>
<dbReference type="Pfam" id="PF00226">
    <property type="entry name" value="DnaJ"/>
    <property type="match status" value="1"/>
</dbReference>
<keyword evidence="2" id="KW-0143">Chaperone</keyword>
<dbReference type="PROSITE" id="PS50076">
    <property type="entry name" value="DNAJ_2"/>
    <property type="match status" value="1"/>
</dbReference>
<keyword evidence="1" id="KW-0235">DNA replication</keyword>
<dbReference type="Proteomes" id="UP000095350">
    <property type="component" value="Unassembled WGS sequence"/>
</dbReference>
<organism evidence="5 6">
    <name type="scientific">Roseburia intestinalis</name>
    <dbReference type="NCBI Taxonomy" id="166486"/>
    <lineage>
        <taxon>Bacteria</taxon>
        <taxon>Bacillati</taxon>
        <taxon>Bacillota</taxon>
        <taxon>Clostridia</taxon>
        <taxon>Lachnospirales</taxon>
        <taxon>Lachnospiraceae</taxon>
        <taxon>Roseburia</taxon>
    </lineage>
</organism>
<dbReference type="SUPFAM" id="SSF46565">
    <property type="entry name" value="Chaperone J-domain"/>
    <property type="match status" value="1"/>
</dbReference>
<dbReference type="InterPro" id="IPR001623">
    <property type="entry name" value="DnaJ_domain"/>
</dbReference>
<dbReference type="InterPro" id="IPR036869">
    <property type="entry name" value="J_dom_sf"/>
</dbReference>
<dbReference type="EMBL" id="CYXZ01000001">
    <property type="protein sequence ID" value="CUM72884.1"/>
    <property type="molecule type" value="Genomic_DNA"/>
</dbReference>
<evidence type="ECO:0000313" key="6">
    <source>
        <dbReference type="Proteomes" id="UP000095350"/>
    </source>
</evidence>
<evidence type="ECO:0000256" key="3">
    <source>
        <dbReference type="SAM" id="MobiDB-lite"/>
    </source>
</evidence>
<feature type="compositionally biased region" description="Gly residues" evidence="3">
    <location>
        <begin position="88"/>
        <end position="100"/>
    </location>
</feature>
<reference evidence="5 6" key="1">
    <citation type="submission" date="2015-09" db="EMBL/GenBank/DDBJ databases">
        <authorList>
            <consortium name="Pathogen Informatics"/>
        </authorList>
    </citation>
    <scope>NUCLEOTIDE SEQUENCE [LARGE SCALE GENOMIC DNA]</scope>
    <source>
        <strain evidence="5 6">2789STDY5834960</strain>
    </source>
</reference>
<dbReference type="PANTHER" id="PTHR44145:SF3">
    <property type="entry name" value="DNAJ HOMOLOG SUBFAMILY A MEMBER 3, MITOCHONDRIAL"/>
    <property type="match status" value="1"/>
</dbReference>
<dbReference type="SMART" id="SM00271">
    <property type="entry name" value="DnaJ"/>
    <property type="match status" value="1"/>
</dbReference>
<keyword evidence="5" id="KW-0346">Stress response</keyword>
<dbReference type="PANTHER" id="PTHR44145">
    <property type="entry name" value="DNAJ HOMOLOG SUBFAMILY A MEMBER 3, MITOCHONDRIAL"/>
    <property type="match status" value="1"/>
</dbReference>
<dbReference type="AlphaFoldDB" id="A0A173R4E3"/>
<dbReference type="PRINTS" id="PR00625">
    <property type="entry name" value="JDOMAIN"/>
</dbReference>
<proteinExistence type="predicted"/>
<dbReference type="CDD" id="cd06257">
    <property type="entry name" value="DnaJ"/>
    <property type="match status" value="1"/>
</dbReference>
<dbReference type="OrthoDB" id="9779889at2"/>